<evidence type="ECO:0000256" key="1">
    <source>
        <dbReference type="ARBA" id="ARBA00023125"/>
    </source>
</evidence>
<dbReference type="EMBL" id="JASDDK010000001">
    <property type="protein sequence ID" value="MDN3491273.1"/>
    <property type="molecule type" value="Genomic_DNA"/>
</dbReference>
<comment type="caution">
    <text evidence="3">The sequence shown here is derived from an EMBL/GenBank/DDBJ whole genome shotgun (WGS) entry which is preliminary data.</text>
</comment>
<keyword evidence="4" id="KW-1185">Reference proteome</keyword>
<sequence>MTDKKKLQIAIGKRIKELRESKNIQQQDVAAACNIEKSNFSRIEAGNTNPTIYTLSKIANRLSITLSELLYFEKTKK</sequence>
<organism evidence="3 4">
    <name type="scientific">Winogradskyella bathintestinalis</name>
    <dbReference type="NCBI Taxonomy" id="3035208"/>
    <lineage>
        <taxon>Bacteria</taxon>
        <taxon>Pseudomonadati</taxon>
        <taxon>Bacteroidota</taxon>
        <taxon>Flavobacteriia</taxon>
        <taxon>Flavobacteriales</taxon>
        <taxon>Flavobacteriaceae</taxon>
        <taxon>Winogradskyella</taxon>
    </lineage>
</organism>
<dbReference type="CDD" id="cd00093">
    <property type="entry name" value="HTH_XRE"/>
    <property type="match status" value="1"/>
</dbReference>
<protein>
    <submittedName>
        <fullName evidence="3">Helix-turn-helix transcriptional regulator</fullName>
    </submittedName>
</protein>
<dbReference type="InterPro" id="IPR010982">
    <property type="entry name" value="Lambda_DNA-bd_dom_sf"/>
</dbReference>
<evidence type="ECO:0000313" key="4">
    <source>
        <dbReference type="Proteomes" id="UP001231197"/>
    </source>
</evidence>
<gene>
    <name evidence="3" type="ORF">QMA06_00970</name>
</gene>
<reference evidence="3 4" key="1">
    <citation type="journal article" date="2023" name="Int. J. Syst. Evol. Microbiol.">
        <title>Winogradskyella bathintestinalis sp. nov., isolated from the intestine of the deep-sea loosejaw dragonfish, Malacosteus niger.</title>
        <authorList>
            <person name="Uniacke-Lowe S."/>
            <person name="Johnson C.N."/>
            <person name="Stanton C."/>
            <person name="Hill C."/>
            <person name="Ross P."/>
        </authorList>
    </citation>
    <scope>NUCLEOTIDE SEQUENCE [LARGE SCALE GENOMIC DNA]</scope>
    <source>
        <strain evidence="3 4">APC 3343</strain>
    </source>
</reference>
<dbReference type="SMART" id="SM00530">
    <property type="entry name" value="HTH_XRE"/>
    <property type="match status" value="1"/>
</dbReference>
<dbReference type="SUPFAM" id="SSF47413">
    <property type="entry name" value="lambda repressor-like DNA-binding domains"/>
    <property type="match status" value="1"/>
</dbReference>
<dbReference type="RefSeq" id="WP_290205015.1">
    <property type="nucleotide sequence ID" value="NZ_JASDDK010000001.1"/>
</dbReference>
<dbReference type="InterPro" id="IPR050807">
    <property type="entry name" value="TransReg_Diox_bact_type"/>
</dbReference>
<dbReference type="InterPro" id="IPR001387">
    <property type="entry name" value="Cro/C1-type_HTH"/>
</dbReference>
<evidence type="ECO:0000313" key="3">
    <source>
        <dbReference type="EMBL" id="MDN3491273.1"/>
    </source>
</evidence>
<dbReference type="PROSITE" id="PS50943">
    <property type="entry name" value="HTH_CROC1"/>
    <property type="match status" value="1"/>
</dbReference>
<dbReference type="Proteomes" id="UP001231197">
    <property type="component" value="Unassembled WGS sequence"/>
</dbReference>
<feature type="domain" description="HTH cro/C1-type" evidence="2">
    <location>
        <begin position="15"/>
        <end position="69"/>
    </location>
</feature>
<dbReference type="Pfam" id="PF01381">
    <property type="entry name" value="HTH_3"/>
    <property type="match status" value="1"/>
</dbReference>
<dbReference type="PANTHER" id="PTHR46797:SF1">
    <property type="entry name" value="METHYLPHOSPHONATE SYNTHASE"/>
    <property type="match status" value="1"/>
</dbReference>
<dbReference type="PANTHER" id="PTHR46797">
    <property type="entry name" value="HTH-TYPE TRANSCRIPTIONAL REGULATOR"/>
    <property type="match status" value="1"/>
</dbReference>
<accession>A0ABT7ZRA2</accession>
<dbReference type="Gene3D" id="1.10.260.40">
    <property type="entry name" value="lambda repressor-like DNA-binding domains"/>
    <property type="match status" value="1"/>
</dbReference>
<name>A0ABT7ZRA2_9FLAO</name>
<proteinExistence type="predicted"/>
<evidence type="ECO:0000259" key="2">
    <source>
        <dbReference type="PROSITE" id="PS50943"/>
    </source>
</evidence>
<keyword evidence="1" id="KW-0238">DNA-binding</keyword>